<keyword evidence="3" id="KW-0732">Signal</keyword>
<comment type="caution">
    <text evidence="1">Lacks conserved residue(s) required for the propagation of feature annotation.</text>
</comment>
<dbReference type="InParanoid" id="A0A4W3IYZ1"/>
<dbReference type="KEGG" id="cmk:103187430"/>
<dbReference type="GeneTree" id="ENSGT00950000183126"/>
<evidence type="ECO:0000313" key="6">
    <source>
        <dbReference type="Proteomes" id="UP000314986"/>
    </source>
</evidence>
<dbReference type="PROSITE" id="PS00652">
    <property type="entry name" value="TNFR_NGFR_1"/>
    <property type="match status" value="1"/>
</dbReference>
<gene>
    <name evidence="5" type="primary">LOC103187430</name>
</gene>
<dbReference type="InterPro" id="IPR001368">
    <property type="entry name" value="TNFR/NGFR_Cys_rich_reg"/>
</dbReference>
<evidence type="ECO:0000256" key="3">
    <source>
        <dbReference type="SAM" id="SignalP"/>
    </source>
</evidence>
<proteinExistence type="predicted"/>
<sequence>MALVLENFCVLIAVSLLVCEASGCQEHQYPWEVKGSSFCCSMCPPGTILESRCIDDKAKANCKDCGHGKYSAEWNTYSQCLNCKSCLEENGVRYKKKCNSDSDAECECLPGFLSGFDDSFSSTCKRICERGNELKGDSKMCTPCQEGYFSDQLNTQCKPWTDCAAKGQYLLKNGSTMEDAECGSTIPTVRSPLSRGIASNISASTSTPATSIATVINTLRRRTTSSTAVGKTTPSRETTLLMVILLVSVLFVIVLIGKRVICFKIKNQVFHQCFGTRCGRDMPIPVQEQSEHIVSIS</sequence>
<dbReference type="AlphaFoldDB" id="A0A4W3IYZ1"/>
<keyword evidence="2" id="KW-0812">Transmembrane</keyword>
<feature type="signal peptide" evidence="3">
    <location>
        <begin position="1"/>
        <end position="23"/>
    </location>
</feature>
<dbReference type="Proteomes" id="UP000314986">
    <property type="component" value="Unassembled WGS sequence"/>
</dbReference>
<dbReference type="STRING" id="7868.ENSCMIP00000034782"/>
<dbReference type="PROSITE" id="PS50050">
    <property type="entry name" value="TNFR_NGFR_2"/>
    <property type="match status" value="1"/>
</dbReference>
<keyword evidence="2" id="KW-0472">Membrane</keyword>
<reference evidence="6" key="2">
    <citation type="journal article" date="2007" name="PLoS Biol.">
        <title>Survey sequencing and comparative analysis of the elephant shark (Callorhinchus milii) genome.</title>
        <authorList>
            <person name="Venkatesh B."/>
            <person name="Kirkness E.F."/>
            <person name="Loh Y.H."/>
            <person name="Halpern A.L."/>
            <person name="Lee A.P."/>
            <person name="Johnson J."/>
            <person name="Dandona N."/>
            <person name="Viswanathan L.D."/>
            <person name="Tay A."/>
            <person name="Venter J.C."/>
            <person name="Strausberg R.L."/>
            <person name="Brenner S."/>
        </authorList>
    </citation>
    <scope>NUCLEOTIDE SEQUENCE [LARGE SCALE GENOMIC DNA]</scope>
</reference>
<dbReference type="SUPFAM" id="SSF57586">
    <property type="entry name" value="TNF receptor-like"/>
    <property type="match status" value="2"/>
</dbReference>
<reference evidence="6" key="1">
    <citation type="journal article" date="2006" name="Science">
        <title>Ancient noncoding elements conserved in the human genome.</title>
        <authorList>
            <person name="Venkatesh B."/>
            <person name="Kirkness E.F."/>
            <person name="Loh Y.H."/>
            <person name="Halpern A.L."/>
            <person name="Lee A.P."/>
            <person name="Johnson J."/>
            <person name="Dandona N."/>
            <person name="Viswanathan L.D."/>
            <person name="Tay A."/>
            <person name="Venter J.C."/>
            <person name="Strausberg R.L."/>
            <person name="Brenner S."/>
        </authorList>
    </citation>
    <scope>NUCLEOTIDE SEQUENCE [LARGE SCALE GENOMIC DNA]</scope>
</reference>
<dbReference type="GO" id="GO:0038023">
    <property type="term" value="F:signaling receptor activity"/>
    <property type="evidence" value="ECO:0007669"/>
    <property type="project" value="TreeGrafter"/>
</dbReference>
<dbReference type="Ensembl" id="ENSCMIT00000035303.1">
    <property type="protein sequence ID" value="ENSCMIP00000034782.1"/>
    <property type="gene ID" value="ENSCMIG00000014741.1"/>
</dbReference>
<feature type="transmembrane region" description="Helical" evidence="2">
    <location>
        <begin position="239"/>
        <end position="257"/>
    </location>
</feature>
<dbReference type="RefSeq" id="XP_007905116.1">
    <property type="nucleotide sequence ID" value="XM_007906925.2"/>
</dbReference>
<feature type="chain" id="PRO_5021262421" evidence="3">
    <location>
        <begin position="24"/>
        <end position="297"/>
    </location>
</feature>
<evidence type="ECO:0000256" key="1">
    <source>
        <dbReference type="PROSITE-ProRule" id="PRU00206"/>
    </source>
</evidence>
<dbReference type="SMART" id="SM00208">
    <property type="entry name" value="TNFR"/>
    <property type="match status" value="3"/>
</dbReference>
<evidence type="ECO:0000259" key="4">
    <source>
        <dbReference type="PROSITE" id="PS50050"/>
    </source>
</evidence>
<reference evidence="5" key="4">
    <citation type="submission" date="2025-08" db="UniProtKB">
        <authorList>
            <consortium name="Ensembl"/>
        </authorList>
    </citation>
    <scope>IDENTIFICATION</scope>
</reference>
<reference evidence="5" key="5">
    <citation type="submission" date="2025-09" db="UniProtKB">
        <authorList>
            <consortium name="Ensembl"/>
        </authorList>
    </citation>
    <scope>IDENTIFICATION</scope>
</reference>
<dbReference type="GeneID" id="103187430"/>
<dbReference type="Pfam" id="PF00020">
    <property type="entry name" value="TNFR_c6"/>
    <property type="match status" value="2"/>
</dbReference>
<protein>
    <submittedName>
        <fullName evidence="5">Tumor necrosis factor receptor superfamily member 9-like</fullName>
    </submittedName>
</protein>
<dbReference type="SMART" id="SM01411">
    <property type="entry name" value="Ephrin_rec_like"/>
    <property type="match status" value="2"/>
</dbReference>
<keyword evidence="1" id="KW-1015">Disulfide bond</keyword>
<evidence type="ECO:0000256" key="2">
    <source>
        <dbReference type="SAM" id="Phobius"/>
    </source>
</evidence>
<name>A0A4W3IYZ1_CALMI</name>
<dbReference type="PANTHER" id="PTHR47139">
    <property type="entry name" value="TUMOR NECROSIS FACTOR RECEPTOR SUPERFAMILY MEMBER 9"/>
    <property type="match status" value="1"/>
</dbReference>
<feature type="disulfide bond" evidence="1">
    <location>
        <begin position="65"/>
        <end position="80"/>
    </location>
</feature>
<dbReference type="OrthoDB" id="9950067at2759"/>
<dbReference type="PANTHER" id="PTHR47139:SF1">
    <property type="entry name" value="TUMOR NECROSIS FACTOR RECEPTOR SUPERFAMILY MEMBER 9"/>
    <property type="match status" value="1"/>
</dbReference>
<organism evidence="5 6">
    <name type="scientific">Callorhinchus milii</name>
    <name type="common">Ghost shark</name>
    <dbReference type="NCBI Taxonomy" id="7868"/>
    <lineage>
        <taxon>Eukaryota</taxon>
        <taxon>Metazoa</taxon>
        <taxon>Chordata</taxon>
        <taxon>Craniata</taxon>
        <taxon>Vertebrata</taxon>
        <taxon>Chondrichthyes</taxon>
        <taxon>Holocephali</taxon>
        <taxon>Chimaeriformes</taxon>
        <taxon>Callorhinchidae</taxon>
        <taxon>Callorhinchus</taxon>
    </lineage>
</organism>
<feature type="repeat" description="TNFR-Cys" evidence="1">
    <location>
        <begin position="64"/>
        <end position="106"/>
    </location>
</feature>
<feature type="domain" description="TNFR-Cys" evidence="4">
    <location>
        <begin position="64"/>
        <end position="106"/>
    </location>
</feature>
<keyword evidence="2" id="KW-1133">Transmembrane helix</keyword>
<accession>A0A4W3IYZ1</accession>
<evidence type="ECO:0000313" key="5">
    <source>
        <dbReference type="Ensembl" id="ENSCMIP00000034782.1"/>
    </source>
</evidence>
<keyword evidence="6" id="KW-1185">Reference proteome</keyword>
<reference evidence="6" key="3">
    <citation type="journal article" date="2014" name="Nature">
        <title>Elephant shark genome provides unique insights into gnathostome evolution.</title>
        <authorList>
            <consortium name="International Elephant Shark Genome Sequencing Consortium"/>
            <person name="Venkatesh B."/>
            <person name="Lee A.P."/>
            <person name="Ravi V."/>
            <person name="Maurya A.K."/>
            <person name="Lian M.M."/>
            <person name="Swann J.B."/>
            <person name="Ohta Y."/>
            <person name="Flajnik M.F."/>
            <person name="Sutoh Y."/>
            <person name="Kasahara M."/>
            <person name="Hoon S."/>
            <person name="Gangu V."/>
            <person name="Roy S.W."/>
            <person name="Irimia M."/>
            <person name="Korzh V."/>
            <person name="Kondrychyn I."/>
            <person name="Lim Z.W."/>
            <person name="Tay B.H."/>
            <person name="Tohari S."/>
            <person name="Kong K.W."/>
            <person name="Ho S."/>
            <person name="Lorente-Galdos B."/>
            <person name="Quilez J."/>
            <person name="Marques-Bonet T."/>
            <person name="Raney B.J."/>
            <person name="Ingham P.W."/>
            <person name="Tay A."/>
            <person name="Hillier L.W."/>
            <person name="Minx P."/>
            <person name="Boehm T."/>
            <person name="Wilson R.K."/>
            <person name="Brenner S."/>
            <person name="Warren W.C."/>
        </authorList>
    </citation>
    <scope>NUCLEOTIDE SEQUENCE [LARGE SCALE GENOMIC DNA]</scope>
</reference>
<dbReference type="GO" id="GO:0042127">
    <property type="term" value="P:regulation of cell population proliferation"/>
    <property type="evidence" value="ECO:0007669"/>
    <property type="project" value="TreeGrafter"/>
</dbReference>
<dbReference type="Gene3D" id="2.10.50.10">
    <property type="entry name" value="Tumor Necrosis Factor Receptor, subunit A, domain 2"/>
    <property type="match status" value="3"/>
</dbReference>
<dbReference type="OMA" id="CKKWREC"/>